<evidence type="ECO:0000256" key="6">
    <source>
        <dbReference type="ARBA" id="ARBA00013220"/>
    </source>
</evidence>
<dbReference type="CDD" id="cd06454">
    <property type="entry name" value="KBL_like"/>
    <property type="match status" value="1"/>
</dbReference>
<dbReference type="PROSITE" id="PS00599">
    <property type="entry name" value="AA_TRANSFER_CLASS_2"/>
    <property type="match status" value="1"/>
</dbReference>
<dbReference type="InterPro" id="IPR001917">
    <property type="entry name" value="Aminotrans_II_pyridoxalP_BS"/>
</dbReference>
<name>A0AAV3QR78_LITER</name>
<evidence type="ECO:0000313" key="15">
    <source>
        <dbReference type="Proteomes" id="UP001454036"/>
    </source>
</evidence>
<keyword evidence="7" id="KW-0808">Transferase</keyword>
<feature type="transmembrane region" description="Helical" evidence="12">
    <location>
        <begin position="6"/>
        <end position="25"/>
    </location>
</feature>
<evidence type="ECO:0000256" key="2">
    <source>
        <dbReference type="ARBA" id="ARBA00004389"/>
    </source>
</evidence>
<dbReference type="GO" id="GO:0030170">
    <property type="term" value="F:pyridoxal phosphate binding"/>
    <property type="evidence" value="ECO:0007669"/>
    <property type="project" value="InterPro"/>
</dbReference>
<dbReference type="EC" id="2.3.1.50" evidence="6"/>
<dbReference type="Gene3D" id="3.40.640.10">
    <property type="entry name" value="Type I PLP-dependent aspartate aminotransferase-like (Major domain)"/>
    <property type="match status" value="1"/>
</dbReference>
<keyword evidence="8 11" id="KW-0663">Pyridoxal phosphate</keyword>
<dbReference type="GO" id="GO:0046512">
    <property type="term" value="P:sphingosine biosynthetic process"/>
    <property type="evidence" value="ECO:0007669"/>
    <property type="project" value="TreeGrafter"/>
</dbReference>
<keyword evidence="12" id="KW-0472">Membrane</keyword>
<evidence type="ECO:0000256" key="8">
    <source>
        <dbReference type="ARBA" id="ARBA00022898"/>
    </source>
</evidence>
<comment type="similarity">
    <text evidence="5 11">Belongs to the class-II pyridoxal-phosphate-dependent aminotransferase family.</text>
</comment>
<reference evidence="14 15" key="1">
    <citation type="submission" date="2024-01" db="EMBL/GenBank/DDBJ databases">
        <title>The complete chloroplast genome sequence of Lithospermum erythrorhizon: insights into the phylogenetic relationship among Boraginaceae species and the maternal lineages of purple gromwells.</title>
        <authorList>
            <person name="Okada T."/>
            <person name="Watanabe K."/>
        </authorList>
    </citation>
    <scope>NUCLEOTIDE SEQUENCE [LARGE SCALE GENOMIC DNA]</scope>
</reference>
<dbReference type="InterPro" id="IPR015424">
    <property type="entry name" value="PyrdxlP-dep_Trfase"/>
</dbReference>
<keyword evidence="12" id="KW-1133">Transmembrane helix</keyword>
<organism evidence="14 15">
    <name type="scientific">Lithospermum erythrorhizon</name>
    <name type="common">Purple gromwell</name>
    <name type="synonym">Lithospermum officinale var. erythrorhizon</name>
    <dbReference type="NCBI Taxonomy" id="34254"/>
    <lineage>
        <taxon>Eukaryota</taxon>
        <taxon>Viridiplantae</taxon>
        <taxon>Streptophyta</taxon>
        <taxon>Embryophyta</taxon>
        <taxon>Tracheophyta</taxon>
        <taxon>Spermatophyta</taxon>
        <taxon>Magnoliopsida</taxon>
        <taxon>eudicotyledons</taxon>
        <taxon>Gunneridae</taxon>
        <taxon>Pentapetalae</taxon>
        <taxon>asterids</taxon>
        <taxon>lamiids</taxon>
        <taxon>Boraginales</taxon>
        <taxon>Boraginaceae</taxon>
        <taxon>Boraginoideae</taxon>
        <taxon>Lithospermeae</taxon>
        <taxon>Lithospermum</taxon>
    </lineage>
</organism>
<comment type="pathway">
    <text evidence="3">Lipid metabolism; sphingolipid metabolism.</text>
</comment>
<comment type="cofactor">
    <cofactor evidence="1 11">
        <name>pyridoxal 5'-phosphate</name>
        <dbReference type="ChEBI" id="CHEBI:597326"/>
    </cofactor>
</comment>
<dbReference type="Proteomes" id="UP001454036">
    <property type="component" value="Unassembled WGS sequence"/>
</dbReference>
<evidence type="ECO:0000256" key="9">
    <source>
        <dbReference type="ARBA" id="ARBA00022919"/>
    </source>
</evidence>
<dbReference type="Pfam" id="PF00155">
    <property type="entry name" value="Aminotran_1_2"/>
    <property type="match status" value="1"/>
</dbReference>
<dbReference type="Gene3D" id="3.90.1150.10">
    <property type="entry name" value="Aspartate Aminotransferase, domain 1"/>
    <property type="match status" value="1"/>
</dbReference>
<accession>A0AAV3QR78</accession>
<evidence type="ECO:0000256" key="1">
    <source>
        <dbReference type="ARBA" id="ARBA00001933"/>
    </source>
</evidence>
<evidence type="ECO:0000259" key="13">
    <source>
        <dbReference type="Pfam" id="PF00155"/>
    </source>
</evidence>
<protein>
    <recommendedName>
        <fullName evidence="6">serine C-palmitoyltransferase</fullName>
        <ecNumber evidence="6">2.3.1.50</ecNumber>
    </recommendedName>
</protein>
<evidence type="ECO:0000256" key="5">
    <source>
        <dbReference type="ARBA" id="ARBA00008392"/>
    </source>
</evidence>
<evidence type="ECO:0000256" key="7">
    <source>
        <dbReference type="ARBA" id="ARBA00022679"/>
    </source>
</evidence>
<evidence type="ECO:0000256" key="12">
    <source>
        <dbReference type="SAM" id="Phobius"/>
    </source>
</evidence>
<proteinExistence type="inferred from homology"/>
<evidence type="ECO:0000256" key="11">
    <source>
        <dbReference type="RuleBase" id="RU003693"/>
    </source>
</evidence>
<keyword evidence="9" id="KW-0746">Sphingolipid metabolism</keyword>
<keyword evidence="9" id="KW-0443">Lipid metabolism</keyword>
<dbReference type="PANTHER" id="PTHR13693">
    <property type="entry name" value="CLASS II AMINOTRANSFERASE/8-AMINO-7-OXONONANOATE SYNTHASE"/>
    <property type="match status" value="1"/>
</dbReference>
<dbReference type="EMBL" id="BAABME010005652">
    <property type="protein sequence ID" value="GAA0166224.1"/>
    <property type="molecule type" value="Genomic_DNA"/>
</dbReference>
<sequence>MITIPYITALTTYFSYGLLFAFGQFRDFFRKIFDWWYTSNIQGYAPICLGLEDFYIRRLYLRIQDCFGRPISSPPDAWFDVVERVSHDNNKTLQRTVVKHRCLNLGSYNYLGFAAADEYCTPRVIECLKKYSASTCSSRIDGGTTSIHMDLDECVAKFVKKPAALVFGMGYVTNSAILPVLIGKGGLIISDSLNHNSIVNGARGSGATVRVFQHNTPSHLEKVLREQIADGQPRTHRPWKKIIVIVEGIYSMEGELCLLPEIVAICKKFKAYLYLDEAHSIGAVGKSGRGICELLGVDTADIDVMMGTFTKSFGSCGGYIAGSKELIQYLKHTCPAHLYATSISPPAAEQIMSAIKVILGEDGTSRGAQKLAQIRENSNFFRSELQKKGFEVLGDNDSPVMPIMLYNPAKIPAFSRECLKQNVAVVTVAFPATPLLLARARICISAAHSREDLLIALEVIDKVGDLVGIKYFPAEPVKQQQEDGGYKLE</sequence>
<comment type="caution">
    <text evidence="14">The sequence shown here is derived from an EMBL/GenBank/DDBJ whole genome shotgun (WGS) entry which is preliminary data.</text>
</comment>
<dbReference type="InterPro" id="IPR004839">
    <property type="entry name" value="Aminotransferase_I/II_large"/>
</dbReference>
<dbReference type="InterPro" id="IPR015421">
    <property type="entry name" value="PyrdxlP-dep_Trfase_major"/>
</dbReference>
<dbReference type="GO" id="GO:0004758">
    <property type="term" value="F:serine C-palmitoyltransferase activity"/>
    <property type="evidence" value="ECO:0007669"/>
    <property type="project" value="UniProtKB-EC"/>
</dbReference>
<comment type="subcellular location">
    <subcellularLocation>
        <location evidence="2">Endoplasmic reticulum membrane</location>
        <topology evidence="2">Single-pass membrane protein</topology>
    </subcellularLocation>
</comment>
<comment type="pathway">
    <text evidence="4">Sphingolipid metabolism.</text>
</comment>
<dbReference type="InterPro" id="IPR015422">
    <property type="entry name" value="PyrdxlP-dep_Trfase_small"/>
</dbReference>
<dbReference type="SUPFAM" id="SSF53383">
    <property type="entry name" value="PLP-dependent transferases"/>
    <property type="match status" value="1"/>
</dbReference>
<evidence type="ECO:0000256" key="10">
    <source>
        <dbReference type="ARBA" id="ARBA00048528"/>
    </source>
</evidence>
<evidence type="ECO:0000256" key="4">
    <source>
        <dbReference type="ARBA" id="ARBA00004991"/>
    </source>
</evidence>
<gene>
    <name evidence="14" type="ORF">LIER_21428</name>
</gene>
<dbReference type="GO" id="GO:0017059">
    <property type="term" value="C:serine palmitoyltransferase complex"/>
    <property type="evidence" value="ECO:0007669"/>
    <property type="project" value="TreeGrafter"/>
</dbReference>
<keyword evidence="12" id="KW-0812">Transmembrane</keyword>
<keyword evidence="15" id="KW-1185">Reference proteome</keyword>
<dbReference type="AlphaFoldDB" id="A0AAV3QR78"/>
<dbReference type="PANTHER" id="PTHR13693:SF3">
    <property type="entry name" value="LD36009P"/>
    <property type="match status" value="1"/>
</dbReference>
<comment type="catalytic activity">
    <reaction evidence="10">
        <text>L-serine + hexadecanoyl-CoA + H(+) = 3-oxosphinganine + CO2 + CoA</text>
        <dbReference type="Rhea" id="RHEA:14761"/>
        <dbReference type="ChEBI" id="CHEBI:15378"/>
        <dbReference type="ChEBI" id="CHEBI:16526"/>
        <dbReference type="ChEBI" id="CHEBI:33384"/>
        <dbReference type="ChEBI" id="CHEBI:57287"/>
        <dbReference type="ChEBI" id="CHEBI:57379"/>
        <dbReference type="ChEBI" id="CHEBI:58299"/>
        <dbReference type="EC" id="2.3.1.50"/>
    </reaction>
</comment>
<feature type="domain" description="Aminotransferase class I/classII large" evidence="13">
    <location>
        <begin position="102"/>
        <end position="460"/>
    </location>
</feature>
<dbReference type="GO" id="GO:0046513">
    <property type="term" value="P:ceramide biosynthetic process"/>
    <property type="evidence" value="ECO:0007669"/>
    <property type="project" value="TreeGrafter"/>
</dbReference>
<dbReference type="InterPro" id="IPR050087">
    <property type="entry name" value="AON_synthase_class-II"/>
</dbReference>
<evidence type="ECO:0000313" key="14">
    <source>
        <dbReference type="EMBL" id="GAA0166224.1"/>
    </source>
</evidence>
<dbReference type="GO" id="GO:0005789">
    <property type="term" value="C:endoplasmic reticulum membrane"/>
    <property type="evidence" value="ECO:0007669"/>
    <property type="project" value="UniProtKB-SubCell"/>
</dbReference>
<evidence type="ECO:0000256" key="3">
    <source>
        <dbReference type="ARBA" id="ARBA00004760"/>
    </source>
</evidence>